<accession>A0A249PCF6</accession>
<name>A0A249PCF6_9HYPH</name>
<keyword evidence="2" id="KW-1185">Reference proteome</keyword>
<dbReference type="EMBL" id="CP023067">
    <property type="protein sequence ID" value="ASY63613.1"/>
    <property type="molecule type" value="Genomic_DNA"/>
</dbReference>
<gene>
    <name evidence="1" type="ORF">SJ05684_c21720</name>
</gene>
<proteinExistence type="predicted"/>
<dbReference type="AlphaFoldDB" id="A0A249PCF6"/>
<dbReference type="Proteomes" id="UP000217211">
    <property type="component" value="Chromosome"/>
</dbReference>
<protein>
    <submittedName>
        <fullName evidence="1">Uncharacterized protein</fullName>
    </submittedName>
</protein>
<sequence>MNAAGQYGNFFNSDVSNRLNANQSLASTSDSQQNARQNALNSNRDFQMQGANLASNNYQNNIANMLSGNNQRLNAANAANSQQNAVNDQRLNAANMSGQTYQNQYLPQQQLASVGEARDTRSQDVLNAEIAKHDYDQQLPMQNIANFVNLLNGGGYSNTKSPVYSNTAGQALGGISALAGLLSLCDARTKILHKLVGYMPLLNGEKIAIYEFTYKDDPQEIRWMGPIAQEVEAKTDTDTVVEVGGTKLINVEAMISEAA</sequence>
<evidence type="ECO:0000313" key="2">
    <source>
        <dbReference type="Proteomes" id="UP000217211"/>
    </source>
</evidence>
<evidence type="ECO:0000313" key="1">
    <source>
        <dbReference type="EMBL" id="ASY63613.1"/>
    </source>
</evidence>
<organism evidence="1 2">
    <name type="scientific">Sinorhizobium sojae CCBAU 05684</name>
    <dbReference type="NCBI Taxonomy" id="716928"/>
    <lineage>
        <taxon>Bacteria</taxon>
        <taxon>Pseudomonadati</taxon>
        <taxon>Pseudomonadota</taxon>
        <taxon>Alphaproteobacteria</taxon>
        <taxon>Hyphomicrobiales</taxon>
        <taxon>Rhizobiaceae</taxon>
        <taxon>Sinorhizobium/Ensifer group</taxon>
        <taxon>Sinorhizobium</taxon>
    </lineage>
</organism>
<dbReference type="KEGG" id="esj:SJ05684_c21720"/>
<dbReference type="eggNOG" id="ENOG5033J9I">
    <property type="taxonomic scope" value="Bacteria"/>
</dbReference>
<dbReference type="STRING" id="716928.GCA_000261485_00306"/>
<reference evidence="1 2" key="1">
    <citation type="submission" date="2017-08" db="EMBL/GenBank/DDBJ databases">
        <title>Multipartite genome sequences of Sinorhizobium species nodulating soybeans.</title>
        <authorList>
            <person name="Tian C.F."/>
        </authorList>
    </citation>
    <scope>NUCLEOTIDE SEQUENCE [LARGE SCALE GENOMIC DNA]</scope>
    <source>
        <strain evidence="1 2">CCBAU 05684</strain>
    </source>
</reference>